<sequence length="107" mass="11830">MRAAATSPSLAKSNASRQDLASLQDARAATLLTRVAINSSAQQPGGYRRQGSDNEHGSPSSTKTGHEMRKEPFEVMVQQSGNYFSFPSFEDFQEYRQQSERDQNGVD</sequence>
<reference evidence="2 3" key="1">
    <citation type="submission" date="2017-04" db="EMBL/GenBank/DDBJ databases">
        <title>Draft genome sequence of Marssonina coronaria NL1: causal agent of apple blotch.</title>
        <authorList>
            <person name="Cheng Q."/>
        </authorList>
    </citation>
    <scope>NUCLEOTIDE SEQUENCE [LARGE SCALE GENOMIC DNA]</scope>
    <source>
        <strain evidence="2 3">NL1</strain>
    </source>
</reference>
<keyword evidence="3" id="KW-1185">Reference proteome</keyword>
<feature type="region of interest" description="Disordered" evidence="1">
    <location>
        <begin position="35"/>
        <end position="76"/>
    </location>
</feature>
<dbReference type="AlphaFoldDB" id="A0A218Z556"/>
<feature type="region of interest" description="Disordered" evidence="1">
    <location>
        <begin position="1"/>
        <end position="20"/>
    </location>
</feature>
<proteinExistence type="predicted"/>
<evidence type="ECO:0000256" key="1">
    <source>
        <dbReference type="SAM" id="MobiDB-lite"/>
    </source>
</evidence>
<accession>A0A218Z556</accession>
<feature type="compositionally biased region" description="Basic and acidic residues" evidence="1">
    <location>
        <begin position="64"/>
        <end position="73"/>
    </location>
</feature>
<comment type="caution">
    <text evidence="2">The sequence shown here is derived from an EMBL/GenBank/DDBJ whole genome shotgun (WGS) entry which is preliminary data.</text>
</comment>
<dbReference type="InParanoid" id="A0A218Z556"/>
<organism evidence="2 3">
    <name type="scientific">Diplocarpon coronariae</name>
    <dbReference type="NCBI Taxonomy" id="2795749"/>
    <lineage>
        <taxon>Eukaryota</taxon>
        <taxon>Fungi</taxon>
        <taxon>Dikarya</taxon>
        <taxon>Ascomycota</taxon>
        <taxon>Pezizomycotina</taxon>
        <taxon>Leotiomycetes</taxon>
        <taxon>Helotiales</taxon>
        <taxon>Drepanopezizaceae</taxon>
        <taxon>Diplocarpon</taxon>
    </lineage>
</organism>
<dbReference type="OrthoDB" id="3437826at2759"/>
<evidence type="ECO:0000313" key="3">
    <source>
        <dbReference type="Proteomes" id="UP000242519"/>
    </source>
</evidence>
<name>A0A218Z556_9HELO</name>
<feature type="region of interest" description="Disordered" evidence="1">
    <location>
        <begin position="88"/>
        <end position="107"/>
    </location>
</feature>
<protein>
    <submittedName>
        <fullName evidence="2">Uncharacterized protein</fullName>
    </submittedName>
</protein>
<evidence type="ECO:0000313" key="2">
    <source>
        <dbReference type="EMBL" id="OWP02663.1"/>
    </source>
</evidence>
<gene>
    <name evidence="2" type="ORF">B2J93_6496</name>
</gene>
<dbReference type="Proteomes" id="UP000242519">
    <property type="component" value="Unassembled WGS sequence"/>
</dbReference>
<feature type="compositionally biased region" description="Basic and acidic residues" evidence="1">
    <location>
        <begin position="93"/>
        <end position="107"/>
    </location>
</feature>
<dbReference type="EMBL" id="MZNU01000219">
    <property type="protein sequence ID" value="OWP02663.1"/>
    <property type="molecule type" value="Genomic_DNA"/>
</dbReference>